<sequence length="802" mass="88836">MQGLRRLTDCLAHPFKCPFGAPSQENLQPPTVATDTSVAQLANVSDPSCPEGTEHRALIPGGSVISGGQFYNVGGNVSQVFTFHSHVPRFVAVGNAPEAQQDPLVTKTARKRRRSADSEDGSTSGTHCKSRRAPISPNGSDRTPQVAGHGNLSAAMVSQNPSLSSEVPLDSATYNIGGHMTQVRVTSYGESALDLLRRHVRLASVLALNPDSTAPLDNLYSTILSTVADPVTVRHILLAAFRPGCSFRLRDVDLLLLLPPGTSAYLMRVLNPLVEVGHFTVLRMHHASFLDFLLDSRRSHEWCINTLEMHNSFVRNILRFISNRDHFKDRADGPFWDMHQYTIRCSASLISAAEPTSEHIAILRDSRFEDGLLQLLRRREVGMAEGYLHQLTPTGLPKDIAQPWETYQQLHAISVTCSILSGTATATEPKAVDSHYTKIFSESPDALLAIRLCMLFNSDDEDNHPRALRCANLNFGSLKPLLSVGTTGSSVPPVDDESPSQFLLWPTRAGPLFLEPRQVLEIWLIRWSSFVRDLPSHSPSYYTMEAARCLQLGLRSLPHCPHNIEVLQSLKDLDFERFCGAAASEHDHHEMHYNGFSDWDIEVALNWIRAFPESEVSQNIIQHWKAQVSRIRSCHMVRRLWGWEQPAPEEDQDREQPASGEDQDRERLAPEEDQDWEESASGEDKDREESAPGEDPVLEQLVPGESQDLAQPETQDPEQEESAPGEGPVLEQLAPGESQDLVQPEPQDPEQPVCGEDPDRKQSALGAGQSWEQPAHEENQDSGAAGALGEAIAYQYVDIARG</sequence>
<feature type="compositionally biased region" description="Low complexity" evidence="1">
    <location>
        <begin position="739"/>
        <end position="753"/>
    </location>
</feature>
<reference evidence="2" key="1">
    <citation type="submission" date="2020-05" db="EMBL/GenBank/DDBJ databases">
        <title>Mycena genomes resolve the evolution of fungal bioluminescence.</title>
        <authorList>
            <person name="Tsai I.J."/>
        </authorList>
    </citation>
    <scope>NUCLEOTIDE SEQUENCE</scope>
    <source>
        <strain evidence="2">CCC161011</strain>
    </source>
</reference>
<name>A0A8H6Y467_9AGAR</name>
<feature type="compositionally biased region" description="Acidic residues" evidence="1">
    <location>
        <begin position="671"/>
        <end position="681"/>
    </location>
</feature>
<dbReference type="Proteomes" id="UP000620124">
    <property type="component" value="Unassembled WGS sequence"/>
</dbReference>
<dbReference type="AlphaFoldDB" id="A0A8H6Y467"/>
<feature type="region of interest" description="Disordered" evidence="1">
    <location>
        <begin position="101"/>
        <end position="148"/>
    </location>
</feature>
<organism evidence="2 3">
    <name type="scientific">Mycena venus</name>
    <dbReference type="NCBI Taxonomy" id="2733690"/>
    <lineage>
        <taxon>Eukaryota</taxon>
        <taxon>Fungi</taxon>
        <taxon>Dikarya</taxon>
        <taxon>Basidiomycota</taxon>
        <taxon>Agaricomycotina</taxon>
        <taxon>Agaricomycetes</taxon>
        <taxon>Agaricomycetidae</taxon>
        <taxon>Agaricales</taxon>
        <taxon>Marasmiineae</taxon>
        <taxon>Mycenaceae</taxon>
        <taxon>Mycena</taxon>
    </lineage>
</organism>
<protein>
    <submittedName>
        <fullName evidence="2">Uncharacterized protein</fullName>
    </submittedName>
</protein>
<evidence type="ECO:0000313" key="2">
    <source>
        <dbReference type="EMBL" id="KAF7351886.1"/>
    </source>
</evidence>
<keyword evidence="3" id="KW-1185">Reference proteome</keyword>
<dbReference type="EMBL" id="JACAZI010000009">
    <property type="protein sequence ID" value="KAF7351886.1"/>
    <property type="molecule type" value="Genomic_DNA"/>
</dbReference>
<evidence type="ECO:0000313" key="3">
    <source>
        <dbReference type="Proteomes" id="UP000620124"/>
    </source>
</evidence>
<accession>A0A8H6Y467</accession>
<evidence type="ECO:0000256" key="1">
    <source>
        <dbReference type="SAM" id="MobiDB-lite"/>
    </source>
</evidence>
<comment type="caution">
    <text evidence="2">The sequence shown here is derived from an EMBL/GenBank/DDBJ whole genome shotgun (WGS) entry which is preliminary data.</text>
</comment>
<feature type="region of interest" description="Disordered" evidence="1">
    <location>
        <begin position="645"/>
        <end position="784"/>
    </location>
</feature>
<gene>
    <name evidence="2" type="ORF">MVEN_01150300</name>
</gene>
<proteinExistence type="predicted"/>